<feature type="region of interest" description="Disordered" evidence="1">
    <location>
        <begin position="570"/>
        <end position="671"/>
    </location>
</feature>
<feature type="region of interest" description="Disordered" evidence="1">
    <location>
        <begin position="1"/>
        <end position="151"/>
    </location>
</feature>
<reference evidence="2 3" key="1">
    <citation type="submission" date="2020-11" db="EMBL/GenBank/DDBJ databases">
        <title>Kefir isolates.</title>
        <authorList>
            <person name="Marcisauskas S."/>
            <person name="Kim Y."/>
            <person name="Blasche S."/>
        </authorList>
    </citation>
    <scope>NUCLEOTIDE SEQUENCE [LARGE SCALE GENOMIC DNA]</scope>
    <source>
        <strain evidence="2 3">KR</strain>
    </source>
</reference>
<dbReference type="Proteomes" id="UP000777482">
    <property type="component" value="Unassembled WGS sequence"/>
</dbReference>
<feature type="region of interest" description="Disordered" evidence="1">
    <location>
        <begin position="938"/>
        <end position="1450"/>
    </location>
</feature>
<feature type="compositionally biased region" description="Low complexity" evidence="1">
    <location>
        <begin position="9"/>
        <end position="24"/>
    </location>
</feature>
<name>A0A9P6WAN8_RHOMI</name>
<feature type="region of interest" description="Disordered" evidence="1">
    <location>
        <begin position="519"/>
        <end position="550"/>
    </location>
</feature>
<evidence type="ECO:0008006" key="4">
    <source>
        <dbReference type="Google" id="ProtNLM"/>
    </source>
</evidence>
<feature type="compositionally biased region" description="Low complexity" evidence="1">
    <location>
        <begin position="1085"/>
        <end position="1098"/>
    </location>
</feature>
<feature type="compositionally biased region" description="Low complexity" evidence="1">
    <location>
        <begin position="896"/>
        <end position="905"/>
    </location>
</feature>
<feature type="compositionally biased region" description="Polar residues" evidence="1">
    <location>
        <begin position="135"/>
        <end position="150"/>
    </location>
</feature>
<feature type="compositionally biased region" description="Polar residues" evidence="1">
    <location>
        <begin position="1542"/>
        <end position="1557"/>
    </location>
</feature>
<evidence type="ECO:0000256" key="1">
    <source>
        <dbReference type="SAM" id="MobiDB-lite"/>
    </source>
</evidence>
<protein>
    <recommendedName>
        <fullName evidence="4">Proteophosphoglycan ppg4</fullName>
    </recommendedName>
</protein>
<feature type="compositionally biased region" description="Polar residues" evidence="1">
    <location>
        <begin position="640"/>
        <end position="651"/>
    </location>
</feature>
<feature type="compositionally biased region" description="Polar residues" evidence="1">
    <location>
        <begin position="39"/>
        <end position="48"/>
    </location>
</feature>
<feature type="compositionally biased region" description="Polar residues" evidence="1">
    <location>
        <begin position="1344"/>
        <end position="1354"/>
    </location>
</feature>
<feature type="region of interest" description="Disordered" evidence="1">
    <location>
        <begin position="465"/>
        <end position="486"/>
    </location>
</feature>
<feature type="compositionally biased region" description="Low complexity" evidence="1">
    <location>
        <begin position="1166"/>
        <end position="1176"/>
    </location>
</feature>
<gene>
    <name evidence="2" type="ORF">C6P46_003641</name>
</gene>
<feature type="compositionally biased region" description="Acidic residues" evidence="1">
    <location>
        <begin position="321"/>
        <end position="331"/>
    </location>
</feature>
<accession>A0A9P6WAN8</accession>
<feature type="region of interest" description="Disordered" evidence="1">
    <location>
        <begin position="862"/>
        <end position="906"/>
    </location>
</feature>
<feature type="compositionally biased region" description="Basic and acidic residues" evidence="1">
    <location>
        <begin position="1287"/>
        <end position="1296"/>
    </location>
</feature>
<feature type="compositionally biased region" description="Polar residues" evidence="1">
    <location>
        <begin position="1067"/>
        <end position="1079"/>
    </location>
</feature>
<feature type="compositionally biased region" description="Low complexity" evidence="1">
    <location>
        <begin position="1507"/>
        <end position="1525"/>
    </location>
</feature>
<feature type="region of interest" description="Disordered" evidence="1">
    <location>
        <begin position="315"/>
        <end position="452"/>
    </location>
</feature>
<feature type="compositionally biased region" description="Basic and acidic residues" evidence="1">
    <location>
        <begin position="619"/>
        <end position="630"/>
    </location>
</feature>
<feature type="compositionally biased region" description="Low complexity" evidence="1">
    <location>
        <begin position="519"/>
        <end position="546"/>
    </location>
</feature>
<feature type="compositionally biased region" description="Basic and acidic residues" evidence="1">
    <location>
        <begin position="1200"/>
        <end position="1210"/>
    </location>
</feature>
<feature type="region of interest" description="Disordered" evidence="1">
    <location>
        <begin position="203"/>
        <end position="223"/>
    </location>
</feature>
<organism evidence="2 3">
    <name type="scientific">Rhodotorula mucilaginosa</name>
    <name type="common">Yeast</name>
    <name type="synonym">Rhodotorula rubra</name>
    <dbReference type="NCBI Taxonomy" id="5537"/>
    <lineage>
        <taxon>Eukaryota</taxon>
        <taxon>Fungi</taxon>
        <taxon>Dikarya</taxon>
        <taxon>Basidiomycota</taxon>
        <taxon>Pucciniomycotina</taxon>
        <taxon>Microbotryomycetes</taxon>
        <taxon>Sporidiobolales</taxon>
        <taxon>Sporidiobolaceae</taxon>
        <taxon>Rhodotorula</taxon>
    </lineage>
</organism>
<feature type="region of interest" description="Disordered" evidence="1">
    <location>
        <begin position="1507"/>
        <end position="1573"/>
    </location>
</feature>
<feature type="compositionally biased region" description="Pro residues" evidence="1">
    <location>
        <begin position="1151"/>
        <end position="1165"/>
    </location>
</feature>
<evidence type="ECO:0000313" key="2">
    <source>
        <dbReference type="EMBL" id="KAG0666931.1"/>
    </source>
</evidence>
<comment type="caution">
    <text evidence="2">The sequence shown here is derived from an EMBL/GenBank/DDBJ whole genome shotgun (WGS) entry which is preliminary data.</text>
</comment>
<evidence type="ECO:0000313" key="3">
    <source>
        <dbReference type="Proteomes" id="UP000777482"/>
    </source>
</evidence>
<proteinExistence type="predicted"/>
<keyword evidence="3" id="KW-1185">Reference proteome</keyword>
<feature type="compositionally biased region" description="Low complexity" evidence="1">
    <location>
        <begin position="1105"/>
        <end position="1143"/>
    </location>
</feature>
<feature type="compositionally biased region" description="Polar residues" evidence="1">
    <location>
        <begin position="424"/>
        <end position="437"/>
    </location>
</feature>
<dbReference type="EMBL" id="PUHQ01000003">
    <property type="protein sequence ID" value="KAG0666931.1"/>
    <property type="molecule type" value="Genomic_DNA"/>
</dbReference>
<dbReference type="OrthoDB" id="2526154at2759"/>
<sequence length="1589" mass="163609">MESPEPQLSTPTAAAAAASSPTAARIASGRAVPRPLDLSGSSTPTRSAGVSEAGLSATDALDAAGVNGMGEETTVNGVGFSTAGGKDQLPAATAAEGTDGANTPTAAGEAYTSRDPRRFGNSSFPNRSPRPPTATFASPGQPSDRTSIFNPSAKPARHIGLYYNTSTAPSVHQTPSSMFNAGGASKSAAETGSRFLLTVVPPGHLPHDPPHPRANPQASGYGPPQHFRRGTLVPLYRTLSSQLAAIAREYGLPSSGGLVLYLLSTSDPATQAPLPQAAALSGDGGPRIGEHAWNMLWGQLLAEDDADRQRQLFGARTEYDVGSEDEGEYTDDLPPVPPIPSEHARDRTDSMEGGGEGEGESSDETGQSAGASEPSHPPTEEAAARAGPNGTSASAAAQAALGRGMPKSTPPSSAKQARRIGSLPTLSQRNGSRQSLHAVSARGGTLRGASSSYLYNSMPASAASPAYSQRSVSYSPSVFGGPSSAPILPTYGSPVVVGRVEFDVHSSSRQGKWYESWLASASSAPPSQPMSQSSSETSSSQLPSSESRQELRLPSMLAQQMPGRRAGFIAQPFTFPRKRDSDVSRVASSDGGEAASTAAGHGHTDSTTSTTGDLEADETLSRRLADRSIETPRPFHSRKPSSVVSRTQSPVSPEERPAEDSGYTPLHDGDEDEEDAMAVHGLHHVRKASHRSVSTFAGSDNGSTDVVDQANHRRLSDPLGDVFGSDETAWQSIADDQAVSRRPPQDGVLSTGLGISEAARIAGFPTMAGVAERTGEEAAEQDSLPPQDDVADVAALLSPTTVGPPTGSALLASPIRLESAKEAGDDAGVFTSASDGEKRAPSFIPTHATRRSISTVNFTVRPPSTIASRSPDELSQRAASQQGRTEVPAGTDATMSTSTSISSISALTEESIGAVSATASSIGLERNLNDLEQALAALSPTRSFPSRTDAEKGLSEPSKQETAGNLTADAITEPASPQPNPYLASRLPFRYGVSGGSPTAETFAQRLAPASEPSQLDVPEEGESSTLSVPNAGDAGTDSGRIPRSSSLRKPESTEPHMIALPPSPIPTASTTFSPTTEESQSREAPAIPSASPSWPEPTSLPFGATSAETTTAPEPTPETTAAPGLPAETTAATESTPLATEPDSQADMPPAIPVVPVPAPPPTPATKAETPSAATQASPGRSPGRLKKLRTNMWGSKGKAAESPKEQPKAKPAVETPKEPVSEEASGAKSPGLGSFFGRFGKKQPRKSDPSTSAAETTDEEAPLPVVADTPATTDTEVDDAAPSSSHEDSEARESVEEEDNDRVNVAGIGRVRTMSVASMRSPESPQLSLPPFPPSFARNFNLAGSPTDPQTPNGGGPAQTLEEEEAKRAKAVLSPTAAPFVPSAPSTPRPSHRSEDSLGSTSPSAFPPPPPIIRGSAASSSQSAPVTPAGWSLSTPRQQMRSKHRLSADIDQLLSQMHDIDFGLDDGDTKEEMRNSVMVAPAKTTAIPAQAAAAAAAAAGDAETALPSSTSPAAASSATSPTSRDLTTVPTSLAYELASGSASPTSPALQLSLLKQSPLDGAGDDAGERPSSADLLVLGSIMTQNLA</sequence>